<dbReference type="EMBL" id="AZFW01000103">
    <property type="protein sequence ID" value="KRM25704.1"/>
    <property type="molecule type" value="Genomic_DNA"/>
</dbReference>
<accession>A0A0R1X6E8</accession>
<dbReference type="AlphaFoldDB" id="A0A0R1X6E8"/>
<dbReference type="Proteomes" id="UP000050949">
    <property type="component" value="Unassembled WGS sequence"/>
</dbReference>
<protein>
    <submittedName>
        <fullName evidence="2">Uncharacterized protein</fullName>
    </submittedName>
</protein>
<reference evidence="2 3" key="1">
    <citation type="journal article" date="2015" name="Genome Announc.">
        <title>Expanding the biotechnology potential of lactobacilli through comparative genomics of 213 strains and associated genera.</title>
        <authorList>
            <person name="Sun Z."/>
            <person name="Harris H.M."/>
            <person name="McCann A."/>
            <person name="Guo C."/>
            <person name="Argimon S."/>
            <person name="Zhang W."/>
            <person name="Yang X."/>
            <person name="Jeffery I.B."/>
            <person name="Cooney J.C."/>
            <person name="Kagawa T.F."/>
            <person name="Liu W."/>
            <person name="Song Y."/>
            <person name="Salvetti E."/>
            <person name="Wrobel A."/>
            <person name="Rasinkangas P."/>
            <person name="Parkhill J."/>
            <person name="Rea M.C."/>
            <person name="O'Sullivan O."/>
            <person name="Ritari J."/>
            <person name="Douillard F.P."/>
            <person name="Paul Ross R."/>
            <person name="Yang R."/>
            <person name="Briner A.E."/>
            <person name="Felis G.E."/>
            <person name="de Vos W.M."/>
            <person name="Barrangou R."/>
            <person name="Klaenhammer T.R."/>
            <person name="Caufield P.W."/>
            <person name="Cui Y."/>
            <person name="Zhang H."/>
            <person name="O'Toole P.W."/>
        </authorList>
    </citation>
    <scope>NUCLEOTIDE SEQUENCE [LARGE SCALE GENOMIC DNA]</scope>
    <source>
        <strain evidence="2 3">DSM 16991</strain>
    </source>
</reference>
<sequence length="106" mass="11229">MGTMKAKIMTALLAVAAGLGITAAMPSTTASADTAGSVIVYDGNIDGVVRVFQGQLPPKTMTYRQTWDGGRYTISVTLQSYREAGDGQYIGIYAGELHRLGERPAE</sequence>
<evidence type="ECO:0000313" key="2">
    <source>
        <dbReference type="EMBL" id="KRM25704.1"/>
    </source>
</evidence>
<gene>
    <name evidence="2" type="ORF">FC91_GL000619</name>
</gene>
<organism evidence="2 3">
    <name type="scientific">Schleiferilactobacillus harbinensis DSM 16991</name>
    <dbReference type="NCBI Taxonomy" id="1122147"/>
    <lineage>
        <taxon>Bacteria</taxon>
        <taxon>Bacillati</taxon>
        <taxon>Bacillota</taxon>
        <taxon>Bacilli</taxon>
        <taxon>Lactobacillales</taxon>
        <taxon>Lactobacillaceae</taxon>
        <taxon>Schleiferilactobacillus</taxon>
    </lineage>
</organism>
<feature type="signal peptide" evidence="1">
    <location>
        <begin position="1"/>
        <end position="32"/>
    </location>
</feature>
<dbReference type="PATRIC" id="fig|1122147.4.peg.641"/>
<name>A0A0R1X6E8_9LACO</name>
<evidence type="ECO:0000256" key="1">
    <source>
        <dbReference type="SAM" id="SignalP"/>
    </source>
</evidence>
<comment type="caution">
    <text evidence="2">The sequence shown here is derived from an EMBL/GenBank/DDBJ whole genome shotgun (WGS) entry which is preliminary data.</text>
</comment>
<feature type="chain" id="PRO_5006413105" evidence="1">
    <location>
        <begin position="33"/>
        <end position="106"/>
    </location>
</feature>
<keyword evidence="1" id="KW-0732">Signal</keyword>
<proteinExistence type="predicted"/>
<evidence type="ECO:0000313" key="3">
    <source>
        <dbReference type="Proteomes" id="UP000050949"/>
    </source>
</evidence>